<proteinExistence type="predicted"/>
<feature type="transmembrane region" description="Helical" evidence="1">
    <location>
        <begin position="213"/>
        <end position="233"/>
    </location>
</feature>
<evidence type="ECO:0000256" key="1">
    <source>
        <dbReference type="SAM" id="Phobius"/>
    </source>
</evidence>
<keyword evidence="1" id="KW-0812">Transmembrane</keyword>
<feature type="transmembrane region" description="Helical" evidence="1">
    <location>
        <begin position="25"/>
        <end position="46"/>
    </location>
</feature>
<dbReference type="AlphaFoldDB" id="A0AAD7BHG9"/>
<gene>
    <name evidence="3" type="ORF">FB45DRAFT_928812</name>
</gene>
<organism evidence="3 4">
    <name type="scientific">Roridomyces roridus</name>
    <dbReference type="NCBI Taxonomy" id="1738132"/>
    <lineage>
        <taxon>Eukaryota</taxon>
        <taxon>Fungi</taxon>
        <taxon>Dikarya</taxon>
        <taxon>Basidiomycota</taxon>
        <taxon>Agaricomycotina</taxon>
        <taxon>Agaricomycetes</taxon>
        <taxon>Agaricomycetidae</taxon>
        <taxon>Agaricales</taxon>
        <taxon>Marasmiineae</taxon>
        <taxon>Mycenaceae</taxon>
        <taxon>Roridomyces</taxon>
    </lineage>
</organism>
<accession>A0AAD7BHG9</accession>
<feature type="transmembrane region" description="Helical" evidence="1">
    <location>
        <begin position="239"/>
        <end position="259"/>
    </location>
</feature>
<evidence type="ECO:0000313" key="4">
    <source>
        <dbReference type="Proteomes" id="UP001221142"/>
    </source>
</evidence>
<dbReference type="Pfam" id="PF20152">
    <property type="entry name" value="DUF6534"/>
    <property type="match status" value="1"/>
</dbReference>
<keyword evidence="4" id="KW-1185">Reference proteome</keyword>
<reference evidence="3" key="1">
    <citation type="submission" date="2023-03" db="EMBL/GenBank/DDBJ databases">
        <title>Massive genome expansion in bonnet fungi (Mycena s.s.) driven by repeated elements and novel gene families across ecological guilds.</title>
        <authorList>
            <consortium name="Lawrence Berkeley National Laboratory"/>
            <person name="Harder C.B."/>
            <person name="Miyauchi S."/>
            <person name="Viragh M."/>
            <person name="Kuo A."/>
            <person name="Thoen E."/>
            <person name="Andreopoulos B."/>
            <person name="Lu D."/>
            <person name="Skrede I."/>
            <person name="Drula E."/>
            <person name="Henrissat B."/>
            <person name="Morin E."/>
            <person name="Kohler A."/>
            <person name="Barry K."/>
            <person name="LaButti K."/>
            <person name="Morin E."/>
            <person name="Salamov A."/>
            <person name="Lipzen A."/>
            <person name="Mereny Z."/>
            <person name="Hegedus B."/>
            <person name="Baldrian P."/>
            <person name="Stursova M."/>
            <person name="Weitz H."/>
            <person name="Taylor A."/>
            <person name="Grigoriev I.V."/>
            <person name="Nagy L.G."/>
            <person name="Martin F."/>
            <person name="Kauserud H."/>
        </authorList>
    </citation>
    <scope>NUCLEOTIDE SEQUENCE</scope>
    <source>
        <strain evidence="3">9284</strain>
    </source>
</reference>
<dbReference type="EMBL" id="JARKIF010000016">
    <property type="protein sequence ID" value="KAJ7621260.1"/>
    <property type="molecule type" value="Genomic_DNA"/>
</dbReference>
<comment type="caution">
    <text evidence="3">The sequence shown here is derived from an EMBL/GenBank/DDBJ whole genome shotgun (WGS) entry which is preliminary data.</text>
</comment>
<feature type="transmembrane region" description="Helical" evidence="1">
    <location>
        <begin position="58"/>
        <end position="76"/>
    </location>
</feature>
<evidence type="ECO:0000259" key="2">
    <source>
        <dbReference type="Pfam" id="PF20152"/>
    </source>
</evidence>
<feature type="transmembrane region" description="Helical" evidence="1">
    <location>
        <begin position="131"/>
        <end position="153"/>
    </location>
</feature>
<keyword evidence="1" id="KW-1133">Transmembrane helix</keyword>
<dbReference type="Proteomes" id="UP001221142">
    <property type="component" value="Unassembled WGS sequence"/>
</dbReference>
<name>A0AAD7BHG9_9AGAR</name>
<feature type="domain" description="DUF6534" evidence="2">
    <location>
        <begin position="176"/>
        <end position="262"/>
    </location>
</feature>
<dbReference type="PANTHER" id="PTHR40465:SF1">
    <property type="entry name" value="DUF6534 DOMAIN-CONTAINING PROTEIN"/>
    <property type="match status" value="1"/>
</dbReference>
<protein>
    <recommendedName>
        <fullName evidence="2">DUF6534 domain-containing protein</fullName>
    </recommendedName>
</protein>
<sequence length="318" mass="35671">MVHVLTPPPTDPSREDIIWLAGPRLIGLLLNWALLGILSAQVYVYHVSFPKDRRISKIIVYVTYILDWVQTCLTTYDGFRWFVYGWGNVPDLYELYTTFLDVPILTSTISAIVQLYYGWRIWNISRSRTTFAFIVFLALIQLGAGVAAGYYTYLDASEENRSPDLVRAVATRLGGSALVDTVIAALMTYCLLNRRGNKATSSCNGIVTRLIRLTIETGTITALAAIVDLVFFIKEHNGLHEALALVLCKIYSNALLVLFNNRLLMVDEDSEEETQTSVNSLVFEAVTPPLWRSISESLTLQLDPTEFKFVEDKLGVAV</sequence>
<feature type="transmembrane region" description="Helical" evidence="1">
    <location>
        <begin position="96"/>
        <end position="119"/>
    </location>
</feature>
<evidence type="ECO:0000313" key="3">
    <source>
        <dbReference type="EMBL" id="KAJ7621260.1"/>
    </source>
</evidence>
<keyword evidence="1" id="KW-0472">Membrane</keyword>
<dbReference type="InterPro" id="IPR045339">
    <property type="entry name" value="DUF6534"/>
</dbReference>
<dbReference type="PANTHER" id="PTHR40465">
    <property type="entry name" value="CHROMOSOME 1, WHOLE GENOME SHOTGUN SEQUENCE"/>
    <property type="match status" value="1"/>
</dbReference>
<feature type="transmembrane region" description="Helical" evidence="1">
    <location>
        <begin position="173"/>
        <end position="192"/>
    </location>
</feature>